<comment type="subcellular location">
    <subcellularLocation>
        <location evidence="1">Membrane</location>
        <topology evidence="1">Single-pass membrane protein</topology>
    </subcellularLocation>
</comment>
<dbReference type="NCBIfam" id="NF007800">
    <property type="entry name" value="PRK10506.1"/>
    <property type="match status" value="1"/>
</dbReference>
<dbReference type="SUPFAM" id="SSF54523">
    <property type="entry name" value="Pili subunits"/>
    <property type="match status" value="1"/>
</dbReference>
<dbReference type="Pfam" id="PF07963">
    <property type="entry name" value="N_methyl"/>
    <property type="match status" value="1"/>
</dbReference>
<keyword evidence="3" id="KW-0653">Protein transport</keyword>
<dbReference type="EMBL" id="VYKJ01000010">
    <property type="protein sequence ID" value="KAA8997619.1"/>
    <property type="molecule type" value="Genomic_DNA"/>
</dbReference>
<dbReference type="Proteomes" id="UP000335415">
    <property type="component" value="Unassembled WGS sequence"/>
</dbReference>
<evidence type="ECO:0000256" key="2">
    <source>
        <dbReference type="ARBA" id="ARBA00022448"/>
    </source>
</evidence>
<sequence length="165" mass="18329">MKKLMRQQGFTLPELLMAIMLVALMAGGGLRSGHAYLQALRLEQHARQLLDFLTRAQAGARWHNHNRTLWVIHAGSGWCLVTGFSPAGGCPSAGGARVFMPDDRRIELAEYTARRFDFYGLRNAAQPGHLTLANPAGRIRLVISVRGRLRLCSERQAILALPRCE</sequence>
<reference evidence="4 5" key="1">
    <citation type="submission" date="2019-09" db="EMBL/GenBank/DDBJ databases">
        <authorList>
            <person name="Li Y."/>
        </authorList>
    </citation>
    <scope>NUCLEOTIDE SEQUENCE [LARGE SCALE GENOMIC DNA]</scope>
    <source>
        <strain evidence="4 5">L3-3HA</strain>
    </source>
</reference>
<dbReference type="InterPro" id="IPR045584">
    <property type="entry name" value="Pilin-like"/>
</dbReference>
<dbReference type="GO" id="GO:0015031">
    <property type="term" value="P:protein transport"/>
    <property type="evidence" value="ECO:0007669"/>
    <property type="project" value="UniProtKB-KW"/>
</dbReference>
<protein>
    <submittedName>
        <fullName evidence="4">Prepilin peptidase-dependent protein</fullName>
    </submittedName>
</protein>
<proteinExistence type="predicted"/>
<dbReference type="OrthoDB" id="7065799at2"/>
<comment type="caution">
    <text evidence="4">The sequence shown here is derived from an EMBL/GenBank/DDBJ whole genome shotgun (WGS) entry which is preliminary data.</text>
</comment>
<evidence type="ECO:0000313" key="4">
    <source>
        <dbReference type="EMBL" id="KAA8997619.1"/>
    </source>
</evidence>
<keyword evidence="5" id="KW-1185">Reference proteome</keyword>
<gene>
    <name evidence="4" type="ORF">FJU30_17745</name>
</gene>
<organism evidence="4 5">
    <name type="scientific">Affinibrenneria salicis</name>
    <dbReference type="NCBI Taxonomy" id="2590031"/>
    <lineage>
        <taxon>Bacteria</taxon>
        <taxon>Pseudomonadati</taxon>
        <taxon>Pseudomonadota</taxon>
        <taxon>Gammaproteobacteria</taxon>
        <taxon>Enterobacterales</taxon>
        <taxon>Pectobacteriaceae</taxon>
        <taxon>Affinibrenneria</taxon>
    </lineage>
</organism>
<accession>A0A5J5FXC2</accession>
<dbReference type="RefSeq" id="WP_150436318.1">
    <property type="nucleotide sequence ID" value="NZ_VYKJ01000010.1"/>
</dbReference>
<dbReference type="GO" id="GO:0016020">
    <property type="term" value="C:membrane"/>
    <property type="evidence" value="ECO:0007669"/>
    <property type="project" value="UniProtKB-SubCell"/>
</dbReference>
<dbReference type="InterPro" id="IPR012902">
    <property type="entry name" value="N_methyl_site"/>
</dbReference>
<name>A0A5J5FXC2_9GAMM</name>
<evidence type="ECO:0000256" key="3">
    <source>
        <dbReference type="ARBA" id="ARBA00022927"/>
    </source>
</evidence>
<evidence type="ECO:0000313" key="5">
    <source>
        <dbReference type="Proteomes" id="UP000335415"/>
    </source>
</evidence>
<dbReference type="NCBIfam" id="TIGR02532">
    <property type="entry name" value="IV_pilin_GFxxxE"/>
    <property type="match status" value="1"/>
</dbReference>
<dbReference type="AlphaFoldDB" id="A0A5J5FXC2"/>
<keyword evidence="2" id="KW-0813">Transport</keyword>
<evidence type="ECO:0000256" key="1">
    <source>
        <dbReference type="ARBA" id="ARBA00004167"/>
    </source>
</evidence>